<feature type="transmembrane region" description="Helical" evidence="2">
    <location>
        <begin position="45"/>
        <end position="72"/>
    </location>
</feature>
<proteinExistence type="predicted"/>
<feature type="compositionally biased region" description="Pro residues" evidence="1">
    <location>
        <begin position="157"/>
        <end position="169"/>
    </location>
</feature>
<gene>
    <name evidence="3" type="ORF">ACFL27_01540</name>
</gene>
<evidence type="ECO:0000256" key="1">
    <source>
        <dbReference type="SAM" id="MobiDB-lite"/>
    </source>
</evidence>
<comment type="caution">
    <text evidence="3">The sequence shown here is derived from an EMBL/GenBank/DDBJ whole genome shotgun (WGS) entry which is preliminary data.</text>
</comment>
<organism evidence="3 4">
    <name type="scientific">candidate division CSSED10-310 bacterium</name>
    <dbReference type="NCBI Taxonomy" id="2855610"/>
    <lineage>
        <taxon>Bacteria</taxon>
        <taxon>Bacteria division CSSED10-310</taxon>
    </lineage>
</organism>
<keyword evidence="2" id="KW-1133">Transmembrane helix</keyword>
<keyword evidence="4" id="KW-1185">Reference proteome</keyword>
<evidence type="ECO:0000313" key="4">
    <source>
        <dbReference type="Proteomes" id="UP001594351"/>
    </source>
</evidence>
<feature type="transmembrane region" description="Helical" evidence="2">
    <location>
        <begin position="79"/>
        <end position="103"/>
    </location>
</feature>
<reference evidence="3 4" key="1">
    <citation type="submission" date="2024-09" db="EMBL/GenBank/DDBJ databases">
        <title>Laminarin stimulates single cell rates of sulfate reduction while oxygen inhibits transcriptomic activity in coastal marine sediment.</title>
        <authorList>
            <person name="Lindsay M."/>
            <person name="Orcutt B."/>
            <person name="Emerson D."/>
            <person name="Stepanauskas R."/>
            <person name="D'Angelo T."/>
        </authorList>
    </citation>
    <scope>NUCLEOTIDE SEQUENCE [LARGE SCALE GENOMIC DNA]</scope>
    <source>
        <strain evidence="3">SAG AM-311-K15</strain>
    </source>
</reference>
<name>A0ABV6YRP9_UNCC1</name>
<feature type="transmembrane region" description="Helical" evidence="2">
    <location>
        <begin position="115"/>
        <end position="141"/>
    </location>
</feature>
<dbReference type="EMBL" id="JBHPBY010000010">
    <property type="protein sequence ID" value="MFC1848865.1"/>
    <property type="molecule type" value="Genomic_DNA"/>
</dbReference>
<accession>A0ABV6YRP9</accession>
<protein>
    <submittedName>
        <fullName evidence="3">Uncharacterized protein</fullName>
    </submittedName>
</protein>
<sequence>MTSKISLIRYVNKMPLIFILTFLPGQALAIGGRGTEGEGLSKLLLTFIIILGGGGLSLISFLVLILLIVFILSRVKSIVLNIGIFLLGCFNIAAGGIGLHIIPQITGLHASMDKLMYLSAYFCLSGGIVLIIMTFLSNWLVESSPMTRQTPVTTPRIPGPQKQPKPQKTPSPGLVSAPGTRAADSYVGAFRFVAEHCIISEVGLQTVYNKSEPRKVSWEEITELVIVKLPPDKPFEGRIFFDIIPQPDAHGKVIPYRLFPTTRVNYSDLPAGAGQTSFENFRKLAHHIISHNSDITFEPPFKEFLEGKNPPGLNSIKQFSQYDTRFG</sequence>
<evidence type="ECO:0000256" key="2">
    <source>
        <dbReference type="SAM" id="Phobius"/>
    </source>
</evidence>
<keyword evidence="2" id="KW-0812">Transmembrane</keyword>
<keyword evidence="2" id="KW-0472">Membrane</keyword>
<feature type="region of interest" description="Disordered" evidence="1">
    <location>
        <begin position="149"/>
        <end position="178"/>
    </location>
</feature>
<dbReference type="Proteomes" id="UP001594351">
    <property type="component" value="Unassembled WGS sequence"/>
</dbReference>
<evidence type="ECO:0000313" key="3">
    <source>
        <dbReference type="EMBL" id="MFC1848865.1"/>
    </source>
</evidence>